<evidence type="ECO:0000313" key="1">
    <source>
        <dbReference type="EMBL" id="GFR94360.1"/>
    </source>
</evidence>
<proteinExistence type="predicted"/>
<protein>
    <submittedName>
        <fullName evidence="1">Uncharacterized protein</fullName>
    </submittedName>
</protein>
<dbReference type="AlphaFoldDB" id="A0AAV4HA96"/>
<dbReference type="Proteomes" id="UP000762676">
    <property type="component" value="Unassembled WGS sequence"/>
</dbReference>
<keyword evidence="2" id="KW-1185">Reference proteome</keyword>
<organism evidence="1 2">
    <name type="scientific">Elysia marginata</name>
    <dbReference type="NCBI Taxonomy" id="1093978"/>
    <lineage>
        <taxon>Eukaryota</taxon>
        <taxon>Metazoa</taxon>
        <taxon>Spiralia</taxon>
        <taxon>Lophotrochozoa</taxon>
        <taxon>Mollusca</taxon>
        <taxon>Gastropoda</taxon>
        <taxon>Heterobranchia</taxon>
        <taxon>Euthyneura</taxon>
        <taxon>Panpulmonata</taxon>
        <taxon>Sacoglossa</taxon>
        <taxon>Placobranchoidea</taxon>
        <taxon>Plakobranchidae</taxon>
        <taxon>Elysia</taxon>
    </lineage>
</organism>
<evidence type="ECO:0000313" key="2">
    <source>
        <dbReference type="Proteomes" id="UP000762676"/>
    </source>
</evidence>
<accession>A0AAV4HA96</accession>
<gene>
    <name evidence="1" type="ORF">ElyMa_002666300</name>
</gene>
<reference evidence="1 2" key="1">
    <citation type="journal article" date="2021" name="Elife">
        <title>Chloroplast acquisition without the gene transfer in kleptoplastic sea slugs, Plakobranchus ocellatus.</title>
        <authorList>
            <person name="Maeda T."/>
            <person name="Takahashi S."/>
            <person name="Yoshida T."/>
            <person name="Shimamura S."/>
            <person name="Takaki Y."/>
            <person name="Nagai Y."/>
            <person name="Toyoda A."/>
            <person name="Suzuki Y."/>
            <person name="Arimoto A."/>
            <person name="Ishii H."/>
            <person name="Satoh N."/>
            <person name="Nishiyama T."/>
            <person name="Hasebe M."/>
            <person name="Maruyama T."/>
            <person name="Minagawa J."/>
            <person name="Obokata J."/>
            <person name="Shigenobu S."/>
        </authorList>
    </citation>
    <scope>NUCLEOTIDE SEQUENCE [LARGE SCALE GENOMIC DNA]</scope>
</reference>
<sequence>MLQSDTIVALLVPQNVPLATMEKDVKKLAVNIVLVTETPVIISLVVVIKDVIPDIEALTVFRNVQLEGMDLSVWINVVHIALGRTMLATMLMGRVTSVMQVT</sequence>
<dbReference type="EMBL" id="BMAT01005497">
    <property type="protein sequence ID" value="GFR94360.1"/>
    <property type="molecule type" value="Genomic_DNA"/>
</dbReference>
<comment type="caution">
    <text evidence="1">The sequence shown here is derived from an EMBL/GenBank/DDBJ whole genome shotgun (WGS) entry which is preliminary data.</text>
</comment>
<name>A0AAV4HA96_9GAST</name>